<reference evidence="4" key="2">
    <citation type="journal article" date="2023" name="Nat. Commun.">
        <title>Cultivation of marine bacteria of the SAR202 clade.</title>
        <authorList>
            <person name="Lim Y."/>
            <person name="Seo J.H."/>
            <person name="Giovannoni S.J."/>
            <person name="Kang I."/>
            <person name="Cho J.C."/>
        </authorList>
    </citation>
    <scope>NUCLEOTIDE SEQUENCE</scope>
    <source>
        <strain evidence="4">JH1073</strain>
    </source>
</reference>
<dbReference type="Pfam" id="PF04389">
    <property type="entry name" value="Peptidase_M28"/>
    <property type="match status" value="1"/>
</dbReference>
<dbReference type="PANTHER" id="PTHR12147:SF26">
    <property type="entry name" value="PEPTIDASE M28 DOMAIN-CONTAINING PROTEIN"/>
    <property type="match status" value="1"/>
</dbReference>
<evidence type="ECO:0000313" key="5">
    <source>
        <dbReference type="Proteomes" id="UP001219901"/>
    </source>
</evidence>
<evidence type="ECO:0000313" key="6">
    <source>
        <dbReference type="Proteomes" id="UP001321249"/>
    </source>
</evidence>
<dbReference type="SUPFAM" id="SSF53187">
    <property type="entry name" value="Zn-dependent exopeptidases"/>
    <property type="match status" value="1"/>
</dbReference>
<dbReference type="EMBL" id="WMBE01000003">
    <property type="protein sequence ID" value="MDG0867658.1"/>
    <property type="molecule type" value="Genomic_DNA"/>
</dbReference>
<dbReference type="InterPro" id="IPR001261">
    <property type="entry name" value="ArgE/DapE_CS"/>
</dbReference>
<accession>A0AAJ5ZH46</accession>
<dbReference type="Gene3D" id="3.40.630.10">
    <property type="entry name" value="Zn peptidases"/>
    <property type="match status" value="1"/>
</dbReference>
<protein>
    <submittedName>
        <fullName evidence="4">M20/M25/M40 family metallo-hydrolase</fullName>
    </submittedName>
</protein>
<dbReference type="EMBL" id="CP046147">
    <property type="protein sequence ID" value="WFG39974.1"/>
    <property type="molecule type" value="Genomic_DNA"/>
</dbReference>
<gene>
    <name evidence="3" type="ORF">GKO46_11325</name>
    <name evidence="4" type="ORF">GKO48_10210</name>
</gene>
<reference evidence="5" key="3">
    <citation type="submission" date="2023-06" db="EMBL/GenBank/DDBJ databases">
        <title>Pangenomics reveal diversification of enzyme families and niche specialization in globally abundant SAR202 bacteria.</title>
        <authorList>
            <person name="Saw J.H.W."/>
        </authorList>
    </citation>
    <scope>NUCLEOTIDE SEQUENCE [LARGE SCALE GENOMIC DNA]</scope>
    <source>
        <strain evidence="5">JH1073</strain>
    </source>
</reference>
<dbReference type="GO" id="GO:0006508">
    <property type="term" value="P:proteolysis"/>
    <property type="evidence" value="ECO:0007669"/>
    <property type="project" value="InterPro"/>
</dbReference>
<keyword evidence="5" id="KW-1185">Reference proteome</keyword>
<evidence type="ECO:0000313" key="4">
    <source>
        <dbReference type="EMBL" id="WFG39974.1"/>
    </source>
</evidence>
<dbReference type="RefSeq" id="WP_342826229.1">
    <property type="nucleotide sequence ID" value="NZ_CP046146.1"/>
</dbReference>
<keyword evidence="1" id="KW-0378">Hydrolase</keyword>
<organism evidence="4 5">
    <name type="scientific">Candidatus Lucifugimonas marina</name>
    <dbReference type="NCBI Taxonomy" id="3038979"/>
    <lineage>
        <taxon>Bacteria</taxon>
        <taxon>Bacillati</taxon>
        <taxon>Chloroflexota</taxon>
        <taxon>Dehalococcoidia</taxon>
        <taxon>SAR202 cluster</taxon>
        <taxon>Candidatus Lucifugimonadales</taxon>
        <taxon>Candidatus Lucifugimonadaceae</taxon>
        <taxon>Candidatus Lucifugimonas</taxon>
    </lineage>
</organism>
<dbReference type="PANTHER" id="PTHR12147">
    <property type="entry name" value="METALLOPEPTIDASE M28 FAMILY MEMBER"/>
    <property type="match status" value="1"/>
</dbReference>
<dbReference type="PROSITE" id="PS00758">
    <property type="entry name" value="ARGE_DAPE_CPG2_1"/>
    <property type="match status" value="1"/>
</dbReference>
<feature type="domain" description="Peptidase M28" evidence="2">
    <location>
        <begin position="2"/>
        <end position="231"/>
    </location>
</feature>
<dbReference type="InterPro" id="IPR007484">
    <property type="entry name" value="Peptidase_M28"/>
</dbReference>
<dbReference type="InterPro" id="IPR045175">
    <property type="entry name" value="M28_fam"/>
</dbReference>
<dbReference type="AlphaFoldDB" id="A0AAJ5ZH46"/>
<reference evidence="5 6" key="1">
    <citation type="submission" date="2019-11" db="EMBL/GenBank/DDBJ databases">
        <authorList>
            <person name="Cho J.-C."/>
        </authorList>
    </citation>
    <scope>NUCLEOTIDE SEQUENCE [LARGE SCALE GENOMIC DNA]</scope>
    <source>
        <strain evidence="4 5">JH1073</strain>
        <strain evidence="3 6">JH702</strain>
    </source>
</reference>
<dbReference type="Proteomes" id="UP001321249">
    <property type="component" value="Unassembled WGS sequence"/>
</dbReference>
<sequence>MNVIATLNSESEEPPILIGAHYDTVPGSPGADDNASGVAATLECARILAKSQSNRRVIFVAFDAEEMQPPVEGLHGSTAFVDELDPELRPSAAIILETIGFSSTTLKQKLPSSFRFLFRRAYNALKQQNFKANSLLVLSKRDSSELSRSLEQTASQTDINLPVLPLEVPWWMPLVRNLRRSDHAPFWKAGIPAVMISDTANFRNPNYHRSSDTADTIDLELVAKATHTIVAAIENSGI</sequence>
<evidence type="ECO:0000313" key="3">
    <source>
        <dbReference type="EMBL" id="MDG0867658.1"/>
    </source>
</evidence>
<dbReference type="GO" id="GO:0008235">
    <property type="term" value="F:metalloexopeptidase activity"/>
    <property type="evidence" value="ECO:0007669"/>
    <property type="project" value="InterPro"/>
</dbReference>
<name>A0AAJ5ZH46_9CHLR</name>
<evidence type="ECO:0000256" key="1">
    <source>
        <dbReference type="ARBA" id="ARBA00022801"/>
    </source>
</evidence>
<dbReference type="Proteomes" id="UP001219901">
    <property type="component" value="Chromosome"/>
</dbReference>
<proteinExistence type="predicted"/>
<evidence type="ECO:0000259" key="2">
    <source>
        <dbReference type="Pfam" id="PF04389"/>
    </source>
</evidence>